<feature type="domain" description="PPM-type phosphatase" evidence="1">
    <location>
        <begin position="82"/>
        <end position="304"/>
    </location>
</feature>
<dbReference type="SUPFAM" id="SSF81606">
    <property type="entry name" value="PP2C-like"/>
    <property type="match status" value="1"/>
</dbReference>
<dbReference type="Gene3D" id="3.60.40.10">
    <property type="entry name" value="PPM-type phosphatase domain"/>
    <property type="match status" value="1"/>
</dbReference>
<protein>
    <recommendedName>
        <fullName evidence="1">PPM-type phosphatase domain-containing protein</fullName>
    </recommendedName>
</protein>
<organism evidence="2 3">
    <name type="scientific">Citrullus colocynthis</name>
    <name type="common">colocynth</name>
    <dbReference type="NCBI Taxonomy" id="252529"/>
    <lineage>
        <taxon>Eukaryota</taxon>
        <taxon>Viridiplantae</taxon>
        <taxon>Streptophyta</taxon>
        <taxon>Embryophyta</taxon>
        <taxon>Tracheophyta</taxon>
        <taxon>Spermatophyta</taxon>
        <taxon>Magnoliopsida</taxon>
        <taxon>eudicotyledons</taxon>
        <taxon>Gunneridae</taxon>
        <taxon>Pentapetalae</taxon>
        <taxon>rosids</taxon>
        <taxon>fabids</taxon>
        <taxon>Cucurbitales</taxon>
        <taxon>Cucurbitaceae</taxon>
        <taxon>Benincaseae</taxon>
        <taxon>Citrullus</taxon>
    </lineage>
</organism>
<dbReference type="PANTHER" id="PTHR47992">
    <property type="entry name" value="PROTEIN PHOSPHATASE"/>
    <property type="match status" value="1"/>
</dbReference>
<gene>
    <name evidence="2" type="ORF">CITCOLO1_LOCUS2306</name>
</gene>
<dbReference type="EMBL" id="OZ021735">
    <property type="protein sequence ID" value="CAK9310671.1"/>
    <property type="molecule type" value="Genomic_DNA"/>
</dbReference>
<dbReference type="InterPro" id="IPR001932">
    <property type="entry name" value="PPM-type_phosphatase-like_dom"/>
</dbReference>
<dbReference type="InterPro" id="IPR015655">
    <property type="entry name" value="PP2C"/>
</dbReference>
<keyword evidence="3" id="KW-1185">Reference proteome</keyword>
<evidence type="ECO:0000313" key="3">
    <source>
        <dbReference type="Proteomes" id="UP001642487"/>
    </source>
</evidence>
<dbReference type="InterPro" id="IPR036457">
    <property type="entry name" value="PPM-type-like_dom_sf"/>
</dbReference>
<dbReference type="SMART" id="SM00332">
    <property type="entry name" value="PP2Cc"/>
    <property type="match status" value="1"/>
</dbReference>
<name>A0ABP0XUQ3_9ROSI</name>
<reference evidence="2 3" key="1">
    <citation type="submission" date="2024-03" db="EMBL/GenBank/DDBJ databases">
        <authorList>
            <person name="Gkanogiannis A."/>
            <person name="Becerra Lopez-Lavalle L."/>
        </authorList>
    </citation>
    <scope>NUCLEOTIDE SEQUENCE [LARGE SCALE GENOMIC DNA]</scope>
</reference>
<accession>A0ABP0XUQ3</accession>
<dbReference type="PROSITE" id="PS51746">
    <property type="entry name" value="PPM_2"/>
    <property type="match status" value="1"/>
</dbReference>
<proteinExistence type="predicted"/>
<sequence>MTRQGQIGHLVVKCCALCRTEKRSERGHLLPNSTFEFENSALFGYLQNGSSLHFNHQNLHTIPSPNWQCEWIDNVDREGRLVYAFVSGRRRSSHWQIAVLTCGCSCKIVVNTYCSKKFHELLAEEWIRSGSDIGQNGRWEMALTKSYGRVDDAFKVKTLAPYSVGSTSLVVLLSACQIIVANCGDSRALLCRGSQAVPLTADHKISRPDEYDRLVKGGARILFVGCPRVEGVLTMTRAIGDHYLKPRIISEPEMACSILRRRRRKLAFGGTRDAISPAQYAANQIRKVASHLSGDNISVVVIDLKHEMKERQSERLLRGLGWAYLDNTLVNGAKATIVENAAFNNFIFPRNGFL</sequence>
<evidence type="ECO:0000259" key="1">
    <source>
        <dbReference type="PROSITE" id="PS51746"/>
    </source>
</evidence>
<evidence type="ECO:0000313" key="2">
    <source>
        <dbReference type="EMBL" id="CAK9310671.1"/>
    </source>
</evidence>
<dbReference type="Pfam" id="PF00481">
    <property type="entry name" value="PP2C"/>
    <property type="match status" value="1"/>
</dbReference>
<dbReference type="CDD" id="cd00143">
    <property type="entry name" value="PP2Cc"/>
    <property type="match status" value="1"/>
</dbReference>
<dbReference type="Proteomes" id="UP001642487">
    <property type="component" value="Chromosome 1"/>
</dbReference>